<dbReference type="EMBL" id="JXCY01000004">
    <property type="protein sequence ID" value="KOY76718.1"/>
    <property type="molecule type" value="Genomic_DNA"/>
</dbReference>
<accession>A0A0N0CT26</accession>
<dbReference type="InterPro" id="IPR007627">
    <property type="entry name" value="RNA_pol_sigma70_r2"/>
</dbReference>
<protein>
    <recommendedName>
        <fullName evidence="1">RNA polymerase sigma-70 region 2 domain-containing protein</fullName>
    </recommendedName>
</protein>
<dbReference type="RefSeq" id="WP_053791536.1">
    <property type="nucleotide sequence ID" value="NZ_JXCY01000004.1"/>
</dbReference>
<name>A0A0N0CT26_9LACO</name>
<dbReference type="Pfam" id="PF04542">
    <property type="entry name" value="Sigma70_r2"/>
    <property type="match status" value="1"/>
</dbReference>
<dbReference type="PATRIC" id="fig|148814.8.peg.366"/>
<dbReference type="Proteomes" id="UP000037778">
    <property type="component" value="Unassembled WGS sequence"/>
</dbReference>
<organism evidence="2 3">
    <name type="scientific">Apilactobacillus kunkeei</name>
    <dbReference type="NCBI Taxonomy" id="148814"/>
    <lineage>
        <taxon>Bacteria</taxon>
        <taxon>Bacillati</taxon>
        <taxon>Bacillota</taxon>
        <taxon>Bacilli</taxon>
        <taxon>Lactobacillales</taxon>
        <taxon>Lactobacillaceae</taxon>
        <taxon>Apilactobacillus</taxon>
    </lineage>
</organism>
<sequence length="206" mass="24601">MSFDQNNIDIELILDFKENGNEESLQKLFDKYKPLVNKVWRNYYLHDMDIDDWYQESMLIMVKNIRNYDANHKATFGTLYQISLKNHLYDILRKRKAKKRMPVDKMVSYNANELYFQNSLKDRIFLTPDQSMNIKICYEELIARLSPLESEIAFCYLEDLINENNFSIDRLKLALARHPENATNIVDNCIARVKNKLKKIVKKVYD</sequence>
<keyword evidence="3" id="KW-1185">Reference proteome</keyword>
<evidence type="ECO:0000259" key="1">
    <source>
        <dbReference type="Pfam" id="PF04542"/>
    </source>
</evidence>
<gene>
    <name evidence="2" type="ORF">RZ71_11710</name>
</gene>
<dbReference type="InterPro" id="IPR013325">
    <property type="entry name" value="RNA_pol_sigma_r2"/>
</dbReference>
<reference evidence="2 3" key="1">
    <citation type="journal article" date="2015" name="Genome Biol. Evol.">
        <title>Functionally Structured Genomes in Lactobacillus kunkeei Colonizing the Honey Crop and Food Products of Honeybees and Stingless Bees.</title>
        <authorList>
            <person name="Tamarit D."/>
            <person name="Ellegaard K.M."/>
            <person name="Wikander J."/>
            <person name="Olofsson T."/>
            <person name="Vasquez A."/>
            <person name="Andersson S.G."/>
        </authorList>
    </citation>
    <scope>NUCLEOTIDE SEQUENCE [LARGE SCALE GENOMIC DNA]</scope>
    <source>
        <strain evidence="2 3">LAko</strain>
    </source>
</reference>
<dbReference type="Gene3D" id="1.10.1740.10">
    <property type="match status" value="1"/>
</dbReference>
<evidence type="ECO:0000313" key="3">
    <source>
        <dbReference type="Proteomes" id="UP000037778"/>
    </source>
</evidence>
<dbReference type="GO" id="GO:0003700">
    <property type="term" value="F:DNA-binding transcription factor activity"/>
    <property type="evidence" value="ECO:0007669"/>
    <property type="project" value="InterPro"/>
</dbReference>
<dbReference type="GO" id="GO:0006352">
    <property type="term" value="P:DNA-templated transcription initiation"/>
    <property type="evidence" value="ECO:0007669"/>
    <property type="project" value="InterPro"/>
</dbReference>
<evidence type="ECO:0000313" key="2">
    <source>
        <dbReference type="EMBL" id="KOY76718.1"/>
    </source>
</evidence>
<comment type="caution">
    <text evidence="2">The sequence shown here is derived from an EMBL/GenBank/DDBJ whole genome shotgun (WGS) entry which is preliminary data.</text>
</comment>
<feature type="domain" description="RNA polymerase sigma-70 region 2" evidence="1">
    <location>
        <begin position="28"/>
        <end position="96"/>
    </location>
</feature>
<proteinExistence type="predicted"/>
<dbReference type="SUPFAM" id="SSF88946">
    <property type="entry name" value="Sigma2 domain of RNA polymerase sigma factors"/>
    <property type="match status" value="1"/>
</dbReference>
<dbReference type="AlphaFoldDB" id="A0A0N0CT26"/>